<evidence type="ECO:0000313" key="3">
    <source>
        <dbReference type="Proteomes" id="UP000479190"/>
    </source>
</evidence>
<feature type="compositionally biased region" description="Acidic residues" evidence="1">
    <location>
        <begin position="22"/>
        <end position="32"/>
    </location>
</feature>
<organism evidence="2 3">
    <name type="scientific">Trichogramma brassicae</name>
    <dbReference type="NCBI Taxonomy" id="86971"/>
    <lineage>
        <taxon>Eukaryota</taxon>
        <taxon>Metazoa</taxon>
        <taxon>Ecdysozoa</taxon>
        <taxon>Arthropoda</taxon>
        <taxon>Hexapoda</taxon>
        <taxon>Insecta</taxon>
        <taxon>Pterygota</taxon>
        <taxon>Neoptera</taxon>
        <taxon>Endopterygota</taxon>
        <taxon>Hymenoptera</taxon>
        <taxon>Apocrita</taxon>
        <taxon>Proctotrupomorpha</taxon>
        <taxon>Chalcidoidea</taxon>
        <taxon>Trichogrammatidae</taxon>
        <taxon>Trichogramma</taxon>
    </lineage>
</organism>
<proteinExistence type="predicted"/>
<sequence>MASQDRRMSFDRIHPNNRVEDDQSDDEVPSNDEESRSSPAASPERAHVNEAFESDEPQPLDPAPTLEGDGQHQEAGPSRRRSLIDEADNVSILTQRRGSNPVALQDRAANPDPPRRIQPAEEPERRLEPAEEPVRRFEPANEPPRRFQPAEEAERQGAEWDSPPPDYNEANKYNVNPPSYEFAVAARQIDPSHIRAPHEQQRARDVRVEMPAAAAPPPPRRPGRPSGQQLELFPTEVIIICHLIFRESKKCRNNKLMNELLFRFRAARPEFGFEHRATRETQLSAYCRRGLRRLTCSYRCFLVRISFTCPHDFVPSRT</sequence>
<gene>
    <name evidence="2" type="ORF">TBRA_LOCUS2231</name>
</gene>
<evidence type="ECO:0000256" key="1">
    <source>
        <dbReference type="SAM" id="MobiDB-lite"/>
    </source>
</evidence>
<keyword evidence="3" id="KW-1185">Reference proteome</keyword>
<evidence type="ECO:0000313" key="2">
    <source>
        <dbReference type="EMBL" id="CAB0030224.1"/>
    </source>
</evidence>
<name>A0A6H5HYD1_9HYME</name>
<dbReference type="OrthoDB" id="10487195at2759"/>
<accession>A0A6H5HYD1</accession>
<reference evidence="2 3" key="1">
    <citation type="submission" date="2020-02" db="EMBL/GenBank/DDBJ databases">
        <authorList>
            <person name="Ferguson B K."/>
        </authorList>
    </citation>
    <scope>NUCLEOTIDE SEQUENCE [LARGE SCALE GENOMIC DNA]</scope>
</reference>
<feature type="compositionally biased region" description="Basic and acidic residues" evidence="1">
    <location>
        <begin position="113"/>
        <end position="158"/>
    </location>
</feature>
<dbReference type="EMBL" id="CADCXV010000446">
    <property type="protein sequence ID" value="CAB0030224.1"/>
    <property type="molecule type" value="Genomic_DNA"/>
</dbReference>
<dbReference type="Proteomes" id="UP000479190">
    <property type="component" value="Unassembled WGS sequence"/>
</dbReference>
<feature type="region of interest" description="Disordered" evidence="1">
    <location>
        <begin position="1"/>
        <end position="171"/>
    </location>
</feature>
<feature type="compositionally biased region" description="Basic and acidic residues" evidence="1">
    <location>
        <begin position="1"/>
        <end position="21"/>
    </location>
</feature>
<protein>
    <submittedName>
        <fullName evidence="2">Uncharacterized protein</fullName>
    </submittedName>
</protein>
<dbReference type="AlphaFoldDB" id="A0A6H5HYD1"/>